<evidence type="ECO:0008006" key="5">
    <source>
        <dbReference type="Google" id="ProtNLM"/>
    </source>
</evidence>
<dbReference type="InterPro" id="IPR032379">
    <property type="entry name" value="DUF4874"/>
</dbReference>
<feature type="domain" description="DUF4832" evidence="1">
    <location>
        <begin position="265"/>
        <end position="457"/>
    </location>
</feature>
<sequence length="545" mass="61081">MRNTTSVDSYHLQTDLTSADNVPSVSSPTVVFFSGRESCLVKSGRLPRHSQTSNMDVFTFGLLIITLCFRSGESASVCGSCVSPGAAVSSGYSVRTYNESVEHIENPHRGFLHQSGTHASHVVPLTRQQLQRYRQNSGLTMIRRNFVLDTFRNSRISDEFLDVIRHDLDLVDSASFTVVLHFSYTDIPRHEPPYGDASKDIVLQHIQQLSPIFHKYEAIITVLEAGFIGTWGRQVAVRYPAQKMYMMGSEPATLQGVQRGDDNARTANHNACFLANDGDAGTYRNKNLEYPYLEQDTRYTSMGGETCRISDSDRHECPTALKELSMFHWVYLNEAYNKDVYAVWKQQGCYEKIHRRLGYRLVITKAILPDTVRSGDNMCVHLEFTNTGFHAPLKLLSLRVVLQSAAGNYYASEIPGVEVRDWQPGQTQTISTALHVQPSMPQGQYKVGILSLPSQEQLYSGMTNTSLNDRLLSNRADYNVLLANDGVPLYTEGLNDLQHMVRVSGHHVNASQCPELSAWQPPSRGYYSRVFNGNYLSHSQADASV</sequence>
<name>A0ABD0LQY8_9CAEN</name>
<evidence type="ECO:0000313" key="4">
    <source>
        <dbReference type="Proteomes" id="UP001519460"/>
    </source>
</evidence>
<protein>
    <recommendedName>
        <fullName evidence="5">DUF4832 domain-containing protein</fullName>
    </recommendedName>
</protein>
<proteinExistence type="predicted"/>
<evidence type="ECO:0000313" key="3">
    <source>
        <dbReference type="EMBL" id="KAK7501757.1"/>
    </source>
</evidence>
<dbReference type="EMBL" id="JACVVK020000030">
    <property type="protein sequence ID" value="KAK7501757.1"/>
    <property type="molecule type" value="Genomic_DNA"/>
</dbReference>
<feature type="domain" description="DUF4874" evidence="2">
    <location>
        <begin position="106"/>
        <end position="234"/>
    </location>
</feature>
<evidence type="ECO:0000259" key="1">
    <source>
        <dbReference type="Pfam" id="PF16116"/>
    </source>
</evidence>
<keyword evidence="4" id="KW-1185">Reference proteome</keyword>
<evidence type="ECO:0000259" key="2">
    <source>
        <dbReference type="Pfam" id="PF16173"/>
    </source>
</evidence>
<dbReference type="InterPro" id="IPR032267">
    <property type="entry name" value="DUF4832"/>
</dbReference>
<dbReference type="Pfam" id="PF16116">
    <property type="entry name" value="DUF4832"/>
    <property type="match status" value="1"/>
</dbReference>
<dbReference type="AlphaFoldDB" id="A0ABD0LQY8"/>
<gene>
    <name evidence="3" type="ORF">BaRGS_00007188</name>
</gene>
<comment type="caution">
    <text evidence="3">The sequence shown here is derived from an EMBL/GenBank/DDBJ whole genome shotgun (WGS) entry which is preliminary data.</text>
</comment>
<reference evidence="3 4" key="1">
    <citation type="journal article" date="2023" name="Sci. Data">
        <title>Genome assembly of the Korean intertidal mud-creeper Batillaria attramentaria.</title>
        <authorList>
            <person name="Patra A.K."/>
            <person name="Ho P.T."/>
            <person name="Jun S."/>
            <person name="Lee S.J."/>
            <person name="Kim Y."/>
            <person name="Won Y.J."/>
        </authorList>
    </citation>
    <scope>NUCLEOTIDE SEQUENCE [LARGE SCALE GENOMIC DNA]</scope>
    <source>
        <strain evidence="3">Wonlab-2016</strain>
    </source>
</reference>
<dbReference type="Pfam" id="PF16173">
    <property type="entry name" value="DUF4874"/>
    <property type="match status" value="1"/>
</dbReference>
<organism evidence="3 4">
    <name type="scientific">Batillaria attramentaria</name>
    <dbReference type="NCBI Taxonomy" id="370345"/>
    <lineage>
        <taxon>Eukaryota</taxon>
        <taxon>Metazoa</taxon>
        <taxon>Spiralia</taxon>
        <taxon>Lophotrochozoa</taxon>
        <taxon>Mollusca</taxon>
        <taxon>Gastropoda</taxon>
        <taxon>Caenogastropoda</taxon>
        <taxon>Sorbeoconcha</taxon>
        <taxon>Cerithioidea</taxon>
        <taxon>Batillariidae</taxon>
        <taxon>Batillaria</taxon>
    </lineage>
</organism>
<dbReference type="Proteomes" id="UP001519460">
    <property type="component" value="Unassembled WGS sequence"/>
</dbReference>
<accession>A0ABD0LQY8</accession>